<keyword evidence="3" id="KW-1185">Reference proteome</keyword>
<evidence type="ECO:0000313" key="2">
    <source>
        <dbReference type="EMBL" id="TYK64505.1"/>
    </source>
</evidence>
<evidence type="ECO:0000313" key="3">
    <source>
        <dbReference type="Proteomes" id="UP000815846"/>
    </source>
</evidence>
<organism evidence="2 3">
    <name type="scientific">Colwellia echini</name>
    <dbReference type="NCBI Taxonomy" id="1982103"/>
    <lineage>
        <taxon>Bacteria</taxon>
        <taxon>Pseudomonadati</taxon>
        <taxon>Pseudomonadota</taxon>
        <taxon>Gammaproteobacteria</taxon>
        <taxon>Alteromonadales</taxon>
        <taxon>Colwelliaceae</taxon>
        <taxon>Colwellia</taxon>
    </lineage>
</organism>
<proteinExistence type="predicted"/>
<feature type="signal peptide" evidence="1">
    <location>
        <begin position="1"/>
        <end position="20"/>
    </location>
</feature>
<reference evidence="2 3" key="1">
    <citation type="submission" date="2019-08" db="EMBL/GenBank/DDBJ databases">
        <title>Microbe sample from Colwellia echini.</title>
        <authorList>
            <person name="Christiansen L."/>
            <person name="Pathiraja D."/>
            <person name="Schultz-Johansen M."/>
            <person name="Choi I.-G."/>
            <person name="Stougaard P."/>
        </authorList>
    </citation>
    <scope>NUCLEOTIDE SEQUENCE [LARGE SCALE GENOMIC DNA]</scope>
    <source>
        <strain evidence="2 3">A3</strain>
    </source>
</reference>
<protein>
    <submittedName>
        <fullName evidence="2">Uncharacterized protein</fullName>
    </submittedName>
</protein>
<evidence type="ECO:0000256" key="1">
    <source>
        <dbReference type="SAM" id="SignalP"/>
    </source>
</evidence>
<feature type="chain" id="PRO_5046681978" evidence="1">
    <location>
        <begin position="21"/>
        <end position="83"/>
    </location>
</feature>
<name>A0ABY3MTH7_9GAMM</name>
<keyword evidence="1" id="KW-0732">Signal</keyword>
<accession>A0ABY3MTH7</accession>
<sequence length="83" mass="9253">MKKIILSLALLALTANFANAEEDNSELQDAPVDTVMEFLSYCTENAAEDSVVEVEMNKYLLVCINEELTDSYFNTISVVPTQE</sequence>
<gene>
    <name evidence="2" type="ORF">CWS31_015150</name>
</gene>
<dbReference type="EMBL" id="PJAI02000023">
    <property type="protein sequence ID" value="TYK64505.1"/>
    <property type="molecule type" value="Genomic_DNA"/>
</dbReference>
<dbReference type="RefSeq" id="WP_101343050.1">
    <property type="nucleotide sequence ID" value="NZ_PJAI02000023.1"/>
</dbReference>
<dbReference type="Proteomes" id="UP000815846">
    <property type="component" value="Unassembled WGS sequence"/>
</dbReference>
<comment type="caution">
    <text evidence="2">The sequence shown here is derived from an EMBL/GenBank/DDBJ whole genome shotgun (WGS) entry which is preliminary data.</text>
</comment>